<proteinExistence type="predicted"/>
<evidence type="ECO:0000313" key="2">
    <source>
        <dbReference type="Proteomes" id="UP001163223"/>
    </source>
</evidence>
<dbReference type="Proteomes" id="UP001163223">
    <property type="component" value="Chromosome"/>
</dbReference>
<dbReference type="EMBL" id="CP113520">
    <property type="protein sequence ID" value="WAJ29319.1"/>
    <property type="molecule type" value="Genomic_DNA"/>
</dbReference>
<sequence>MGVIQRLFSWGRPKAEAAPMGVDPIVLETLRGGGWLFGEGEVNVAHALRNPSVYRCVTLISSTIGMLPLHLIEAETKEKAKDHPLFLLLHREPNGWQTAYEFRSLMQMRVLTKGNAYARVVWSAVDLRSKGGRRTPLRLIPLDPDRVTPKLTDAWEMVYEYRPPSGGVQIIAAGEMLHLRGFSLDGVSGISVLRQARDAIRLALDADLALRRLFQRGSFVGATLEAPSELSQEAYERLTASWNENYAGADNAGGTPLLEGGTKLNVHGASAKDAQSNELRGRQVEEIARVFGVPRPLLMVDETSWGSGIEALGRFFVQFALNPWFEAWQQAIERTLLDAGDKGRYVARFNPGALLRGSLKDQADYFAKALGAGGHQPWMHVDEVRDTSDLPEREAPSHPMMGHNGGPALANDEE</sequence>
<accession>A0ACD4NR69</accession>
<gene>
    <name evidence="1" type="ORF">OXU80_03535</name>
</gene>
<reference evidence="1" key="1">
    <citation type="submission" date="2022-11" db="EMBL/GenBank/DDBJ databases">
        <title>beta-Carotene-producing bacterium, Jeongeuplla avenae sp. nov., alleviates the salt stress of Arabidopsis seedlings.</title>
        <authorList>
            <person name="Jiang L."/>
            <person name="Lee J."/>
        </authorList>
    </citation>
    <scope>NUCLEOTIDE SEQUENCE</scope>
    <source>
        <strain evidence="1">DY_R2A_6</strain>
    </source>
</reference>
<keyword evidence="2" id="KW-1185">Reference proteome</keyword>
<protein>
    <submittedName>
        <fullName evidence="1">Phage portal protein</fullName>
    </submittedName>
</protein>
<organism evidence="1 2">
    <name type="scientific">Antarcticirhabdus aurantiaca</name>
    <dbReference type="NCBI Taxonomy" id="2606717"/>
    <lineage>
        <taxon>Bacteria</taxon>
        <taxon>Pseudomonadati</taxon>
        <taxon>Pseudomonadota</taxon>
        <taxon>Alphaproteobacteria</taxon>
        <taxon>Hyphomicrobiales</taxon>
        <taxon>Aurantimonadaceae</taxon>
        <taxon>Antarcticirhabdus</taxon>
    </lineage>
</organism>
<evidence type="ECO:0000313" key="1">
    <source>
        <dbReference type="EMBL" id="WAJ29319.1"/>
    </source>
</evidence>
<name>A0ACD4NR69_9HYPH</name>